<feature type="domain" description="HEPN" evidence="1">
    <location>
        <begin position="13"/>
        <end position="125"/>
    </location>
</feature>
<accession>A0A832EJR3</accession>
<name>A0A832EJR3_9BACT</name>
<dbReference type="Gene3D" id="1.20.120.330">
    <property type="entry name" value="Nucleotidyltransferases domain 2"/>
    <property type="match status" value="1"/>
</dbReference>
<dbReference type="SUPFAM" id="SSF81593">
    <property type="entry name" value="Nucleotidyltransferase substrate binding subunit/domain"/>
    <property type="match status" value="1"/>
</dbReference>
<reference evidence="2" key="1">
    <citation type="journal article" date="2020" name="mSystems">
        <title>Genome- and Community-Level Interaction Insights into Carbon Utilization and Element Cycling Functions of Hydrothermarchaeota in Hydrothermal Sediment.</title>
        <authorList>
            <person name="Zhou Z."/>
            <person name="Liu Y."/>
            <person name="Xu W."/>
            <person name="Pan J."/>
            <person name="Luo Z.H."/>
            <person name="Li M."/>
        </authorList>
    </citation>
    <scope>NUCLEOTIDE SEQUENCE [LARGE SCALE GENOMIC DNA]</scope>
    <source>
        <strain evidence="2">SpSt-456</strain>
    </source>
</reference>
<dbReference type="InterPro" id="IPR007842">
    <property type="entry name" value="HEPN_dom"/>
</dbReference>
<dbReference type="PROSITE" id="PS50910">
    <property type="entry name" value="HEPN"/>
    <property type="match status" value="1"/>
</dbReference>
<dbReference type="AlphaFoldDB" id="A0A832EJR3"/>
<organism evidence="2">
    <name type="scientific">Desulfacinum infernum</name>
    <dbReference type="NCBI Taxonomy" id="35837"/>
    <lineage>
        <taxon>Bacteria</taxon>
        <taxon>Pseudomonadati</taxon>
        <taxon>Thermodesulfobacteriota</taxon>
        <taxon>Syntrophobacteria</taxon>
        <taxon>Syntrophobacterales</taxon>
        <taxon>Syntrophobacteraceae</taxon>
        <taxon>Desulfacinum</taxon>
    </lineage>
</organism>
<protein>
    <submittedName>
        <fullName evidence="2">HEPN domain-containing protein</fullName>
    </submittedName>
</protein>
<dbReference type="SMART" id="SM00748">
    <property type="entry name" value="HEPN"/>
    <property type="match status" value="1"/>
</dbReference>
<evidence type="ECO:0000313" key="2">
    <source>
        <dbReference type="EMBL" id="HFK97328.1"/>
    </source>
</evidence>
<dbReference type="EMBL" id="DSTK01000024">
    <property type="protein sequence ID" value="HFK97328.1"/>
    <property type="molecule type" value="Genomic_DNA"/>
</dbReference>
<evidence type="ECO:0000259" key="1">
    <source>
        <dbReference type="PROSITE" id="PS50910"/>
    </source>
</evidence>
<sequence length="141" mass="16167">MKNTLKEALRWFLQAKDDWLFVQWIHREGVFFDKGCFMAQQAGEKALKACLYGLGERYVLGHSLFELMEKLKEFDPSFGEIADAGRRLDRFYIPTRYPNGLPGGSPFQVFTAEDLRQALLDAGTILDLCARFLKRQGLPSL</sequence>
<gene>
    <name evidence="2" type="ORF">ENS06_08390</name>
</gene>
<proteinExistence type="predicted"/>
<comment type="caution">
    <text evidence="2">The sequence shown here is derived from an EMBL/GenBank/DDBJ whole genome shotgun (WGS) entry which is preliminary data.</text>
</comment>
<dbReference type="Pfam" id="PF05168">
    <property type="entry name" value="HEPN"/>
    <property type="match status" value="1"/>
</dbReference>